<keyword evidence="1" id="KW-0472">Membrane</keyword>
<dbReference type="Pfam" id="PF17305">
    <property type="entry name" value="DUF5354"/>
    <property type="match status" value="1"/>
</dbReference>
<dbReference type="WBParaSite" id="ACRNAN_scaffold5636.g29944.t1">
    <property type="protein sequence ID" value="ACRNAN_scaffold5636.g29944.t1"/>
    <property type="gene ID" value="ACRNAN_scaffold5636.g29944"/>
</dbReference>
<feature type="transmembrane region" description="Helical" evidence="1">
    <location>
        <begin position="6"/>
        <end position="26"/>
    </location>
</feature>
<protein>
    <submittedName>
        <fullName evidence="3">Uncharacterized protein</fullName>
    </submittedName>
</protein>
<dbReference type="InterPro" id="IPR035291">
    <property type="entry name" value="DUF5354"/>
</dbReference>
<keyword evidence="2" id="KW-1185">Reference proteome</keyword>
<organism evidence="2 3">
    <name type="scientific">Acrobeloides nanus</name>
    <dbReference type="NCBI Taxonomy" id="290746"/>
    <lineage>
        <taxon>Eukaryota</taxon>
        <taxon>Metazoa</taxon>
        <taxon>Ecdysozoa</taxon>
        <taxon>Nematoda</taxon>
        <taxon>Chromadorea</taxon>
        <taxon>Rhabditida</taxon>
        <taxon>Tylenchina</taxon>
        <taxon>Cephalobomorpha</taxon>
        <taxon>Cephaloboidea</taxon>
        <taxon>Cephalobidae</taxon>
        <taxon>Acrobeloides</taxon>
    </lineage>
</organism>
<sequence length="145" mass="16926">MYSYGSTSLYFLATVFFIFIGCTVSLRCYQTNEKTKETEIVENEQFEYCVIFPSLVGFTHFETSSADGLTIDELDLPFGKLFEENDNVYKMLSVCFYEKYNWPKAMSPKFHKSQKSPKVEYILRCVCNYDLCNSPSFFSSHQLDM</sequence>
<keyword evidence="1" id="KW-0812">Transmembrane</keyword>
<accession>A0A914E502</accession>
<proteinExistence type="predicted"/>
<name>A0A914E502_9BILA</name>
<reference evidence="3" key="1">
    <citation type="submission" date="2022-11" db="UniProtKB">
        <authorList>
            <consortium name="WormBaseParasite"/>
        </authorList>
    </citation>
    <scope>IDENTIFICATION</scope>
</reference>
<keyword evidence="1" id="KW-1133">Transmembrane helix</keyword>
<evidence type="ECO:0000256" key="1">
    <source>
        <dbReference type="SAM" id="Phobius"/>
    </source>
</evidence>
<evidence type="ECO:0000313" key="3">
    <source>
        <dbReference type="WBParaSite" id="ACRNAN_scaffold5636.g29944.t1"/>
    </source>
</evidence>
<dbReference type="Proteomes" id="UP000887540">
    <property type="component" value="Unplaced"/>
</dbReference>
<evidence type="ECO:0000313" key="2">
    <source>
        <dbReference type="Proteomes" id="UP000887540"/>
    </source>
</evidence>
<dbReference type="AlphaFoldDB" id="A0A914E502"/>